<dbReference type="PROSITE" id="PS00688">
    <property type="entry name" value="SIGMA54_INTERACT_3"/>
    <property type="match status" value="1"/>
</dbReference>
<feature type="compositionally biased region" description="Polar residues" evidence="6">
    <location>
        <begin position="10"/>
        <end position="19"/>
    </location>
</feature>
<dbReference type="InterPro" id="IPR025943">
    <property type="entry name" value="Sigma_54_int_dom_ATP-bd_2"/>
</dbReference>
<sequence>MAAEEVGISTLGSVTTQSPGLCPEREARSGLVPVLTILCHPRLERIGERCTLGELRFRDAIGVSRLEPGFSPPGAAGGAPLGDTHLSRAPLRLIALPGGQIRLDASASRTPVVVEGEPLEGRRDVSAEEVARGVIIQLAARIVLLLHVADSSPPEPGDDLGLVGASHLLEQVRRDIRRIADLAVPVLVRGETGTGKELVARAIHAAGADRARPFIAVNMAAIPPSLAAAEIFGAERGAYTGAVRSQPGYFGLAQEGTLFLDEIGEAPLDVQVMLLRALETGEIQAVGAQQPRRARVRVIAATDADLEAKIADGSFRAPLLHRLAGYEIALPSLRERRDDIGRLTLHILRAELAQLGDPRALDRSGPIDPLNDRPWLPASLMARLVRYDWPGNVRQLRNVIRQLVVGSRGAACLEGGPALERLLGRATLDDRRGEDRRRGRAGGATAAEPQRPESADEEDHSSDPGRSDGPGWRKPSEVPEEELIDALRRSRWDLKATAGLLRVSRTSLYALMENCHRVRRAGDLRPEEIARCYRECDGDIEEMVNRLEVSKRALLRRIRELRIG</sequence>
<dbReference type="GO" id="GO:0003677">
    <property type="term" value="F:DNA binding"/>
    <property type="evidence" value="ECO:0007669"/>
    <property type="project" value="UniProtKB-KW"/>
</dbReference>
<dbReference type="PROSITE" id="PS00675">
    <property type="entry name" value="SIGMA54_INTERACT_1"/>
    <property type="match status" value="1"/>
</dbReference>
<dbReference type="InterPro" id="IPR002078">
    <property type="entry name" value="Sigma_54_int"/>
</dbReference>
<organism evidence="8 9">
    <name type="scientific">Sorangium cellulosum</name>
    <name type="common">Polyangium cellulosum</name>
    <dbReference type="NCBI Taxonomy" id="56"/>
    <lineage>
        <taxon>Bacteria</taxon>
        <taxon>Pseudomonadati</taxon>
        <taxon>Myxococcota</taxon>
        <taxon>Polyangia</taxon>
        <taxon>Polyangiales</taxon>
        <taxon>Polyangiaceae</taxon>
        <taxon>Sorangium</taxon>
    </lineage>
</organism>
<dbReference type="FunFam" id="3.40.50.300:FF:000006">
    <property type="entry name" value="DNA-binding transcriptional regulator NtrC"/>
    <property type="match status" value="1"/>
</dbReference>
<dbReference type="EMBL" id="JEMA01000251">
    <property type="protein sequence ID" value="KYF72632.1"/>
    <property type="molecule type" value="Genomic_DNA"/>
</dbReference>
<evidence type="ECO:0000256" key="6">
    <source>
        <dbReference type="SAM" id="MobiDB-lite"/>
    </source>
</evidence>
<evidence type="ECO:0000313" key="9">
    <source>
        <dbReference type="Proteomes" id="UP000075260"/>
    </source>
</evidence>
<proteinExistence type="predicted"/>
<dbReference type="InterPro" id="IPR027417">
    <property type="entry name" value="P-loop_NTPase"/>
</dbReference>
<evidence type="ECO:0000313" key="8">
    <source>
        <dbReference type="EMBL" id="KYF72632.1"/>
    </source>
</evidence>
<keyword evidence="1" id="KW-0547">Nucleotide-binding</keyword>
<accession>A0A150QXK3</accession>
<dbReference type="InterPro" id="IPR025944">
    <property type="entry name" value="Sigma_54_int_dom_CS"/>
</dbReference>
<evidence type="ECO:0000259" key="7">
    <source>
        <dbReference type="PROSITE" id="PS50045"/>
    </source>
</evidence>
<dbReference type="SUPFAM" id="SSF52540">
    <property type="entry name" value="P-loop containing nucleoside triphosphate hydrolases"/>
    <property type="match status" value="1"/>
</dbReference>
<feature type="region of interest" description="Disordered" evidence="6">
    <location>
        <begin position="1"/>
        <end position="20"/>
    </location>
</feature>
<keyword evidence="4" id="KW-0238">DNA-binding</keyword>
<evidence type="ECO:0000256" key="1">
    <source>
        <dbReference type="ARBA" id="ARBA00022741"/>
    </source>
</evidence>
<evidence type="ECO:0000256" key="5">
    <source>
        <dbReference type="ARBA" id="ARBA00023163"/>
    </source>
</evidence>
<dbReference type="Pfam" id="PF00158">
    <property type="entry name" value="Sigma54_activat"/>
    <property type="match status" value="1"/>
</dbReference>
<evidence type="ECO:0000256" key="3">
    <source>
        <dbReference type="ARBA" id="ARBA00023015"/>
    </source>
</evidence>
<dbReference type="PROSITE" id="PS50045">
    <property type="entry name" value="SIGMA54_INTERACT_4"/>
    <property type="match status" value="1"/>
</dbReference>
<dbReference type="GO" id="GO:0006355">
    <property type="term" value="P:regulation of DNA-templated transcription"/>
    <property type="evidence" value="ECO:0007669"/>
    <property type="project" value="InterPro"/>
</dbReference>
<feature type="domain" description="Sigma-54 factor interaction" evidence="7">
    <location>
        <begin position="162"/>
        <end position="405"/>
    </location>
</feature>
<dbReference type="InterPro" id="IPR025662">
    <property type="entry name" value="Sigma_54_int_dom_ATP-bd_1"/>
</dbReference>
<keyword evidence="2" id="KW-0067">ATP-binding</keyword>
<dbReference type="InterPro" id="IPR003593">
    <property type="entry name" value="AAA+_ATPase"/>
</dbReference>
<dbReference type="Gene3D" id="3.40.50.300">
    <property type="entry name" value="P-loop containing nucleotide triphosphate hydrolases"/>
    <property type="match status" value="1"/>
</dbReference>
<keyword evidence="3" id="KW-0805">Transcription regulation</keyword>
<feature type="region of interest" description="Disordered" evidence="6">
    <location>
        <begin position="430"/>
        <end position="478"/>
    </location>
</feature>
<dbReference type="InterPro" id="IPR058031">
    <property type="entry name" value="AAA_lid_NorR"/>
</dbReference>
<dbReference type="AlphaFoldDB" id="A0A150QXK3"/>
<reference evidence="8 9" key="1">
    <citation type="submission" date="2014-02" db="EMBL/GenBank/DDBJ databases">
        <title>The small core and large imbalanced accessory genome model reveals a collaborative survival strategy of Sorangium cellulosum strains in nature.</title>
        <authorList>
            <person name="Han K."/>
            <person name="Peng R."/>
            <person name="Blom J."/>
            <person name="Li Y.-Z."/>
        </authorList>
    </citation>
    <scope>NUCLEOTIDE SEQUENCE [LARGE SCALE GENOMIC DNA]</scope>
    <source>
        <strain evidence="8 9">So0008-312</strain>
    </source>
</reference>
<dbReference type="PROSITE" id="PS00676">
    <property type="entry name" value="SIGMA54_INTERACT_2"/>
    <property type="match status" value="1"/>
</dbReference>
<dbReference type="Pfam" id="PF25601">
    <property type="entry name" value="AAA_lid_14"/>
    <property type="match status" value="1"/>
</dbReference>
<gene>
    <name evidence="8" type="ORF">BE15_06485</name>
</gene>
<name>A0A150QXK3_SORCE</name>
<dbReference type="OrthoDB" id="9761705at2"/>
<evidence type="ECO:0000256" key="2">
    <source>
        <dbReference type="ARBA" id="ARBA00022840"/>
    </source>
</evidence>
<comment type="caution">
    <text evidence="8">The sequence shown here is derived from an EMBL/GenBank/DDBJ whole genome shotgun (WGS) entry which is preliminary data.</text>
</comment>
<protein>
    <submittedName>
        <fullName evidence="8">AAA family ATPase</fullName>
    </submittedName>
</protein>
<dbReference type="Proteomes" id="UP000075260">
    <property type="component" value="Unassembled WGS sequence"/>
</dbReference>
<dbReference type="SMART" id="SM00382">
    <property type="entry name" value="AAA"/>
    <property type="match status" value="1"/>
</dbReference>
<dbReference type="GO" id="GO:0005524">
    <property type="term" value="F:ATP binding"/>
    <property type="evidence" value="ECO:0007669"/>
    <property type="project" value="UniProtKB-KW"/>
</dbReference>
<dbReference type="Gene3D" id="1.10.8.60">
    <property type="match status" value="1"/>
</dbReference>
<keyword evidence="5" id="KW-0804">Transcription</keyword>
<dbReference type="PANTHER" id="PTHR32071">
    <property type="entry name" value="TRANSCRIPTIONAL REGULATORY PROTEIN"/>
    <property type="match status" value="1"/>
</dbReference>
<evidence type="ECO:0000256" key="4">
    <source>
        <dbReference type="ARBA" id="ARBA00023125"/>
    </source>
</evidence>
<dbReference type="CDD" id="cd00009">
    <property type="entry name" value="AAA"/>
    <property type="match status" value="1"/>
</dbReference>